<dbReference type="InterPro" id="IPR053142">
    <property type="entry name" value="PchR_regulatory_protein"/>
</dbReference>
<dbReference type="InterPro" id="IPR009057">
    <property type="entry name" value="Homeodomain-like_sf"/>
</dbReference>
<feature type="domain" description="HTH araC/xylS-type" evidence="4">
    <location>
        <begin position="220"/>
        <end position="318"/>
    </location>
</feature>
<organism evidence="5 6">
    <name type="scientific">Herbaspirillum frisingense</name>
    <dbReference type="NCBI Taxonomy" id="92645"/>
    <lineage>
        <taxon>Bacteria</taxon>
        <taxon>Pseudomonadati</taxon>
        <taxon>Pseudomonadota</taxon>
        <taxon>Betaproteobacteria</taxon>
        <taxon>Burkholderiales</taxon>
        <taxon>Oxalobacteraceae</taxon>
        <taxon>Herbaspirillum</taxon>
    </lineage>
</organism>
<reference evidence="5 6" key="1">
    <citation type="submission" date="2023-07" db="EMBL/GenBank/DDBJ databases">
        <title>Sorghum-associated microbial communities from plants grown in Nebraska, USA.</title>
        <authorList>
            <person name="Schachtman D."/>
        </authorList>
    </citation>
    <scope>NUCLEOTIDE SEQUENCE [LARGE SCALE GENOMIC DNA]</scope>
    <source>
        <strain evidence="5 6">596</strain>
    </source>
</reference>
<dbReference type="EMBL" id="JAVDSJ010000001">
    <property type="protein sequence ID" value="MDR6582564.1"/>
    <property type="molecule type" value="Genomic_DNA"/>
</dbReference>
<dbReference type="SUPFAM" id="SSF46689">
    <property type="entry name" value="Homeodomain-like"/>
    <property type="match status" value="1"/>
</dbReference>
<dbReference type="PRINTS" id="PR00032">
    <property type="entry name" value="HTHARAC"/>
</dbReference>
<evidence type="ECO:0000313" key="5">
    <source>
        <dbReference type="EMBL" id="MDR6582564.1"/>
    </source>
</evidence>
<evidence type="ECO:0000256" key="2">
    <source>
        <dbReference type="ARBA" id="ARBA00023125"/>
    </source>
</evidence>
<dbReference type="Proteomes" id="UP001260715">
    <property type="component" value="Unassembled WGS sequence"/>
</dbReference>
<dbReference type="InterPro" id="IPR018062">
    <property type="entry name" value="HTH_AraC-typ_CS"/>
</dbReference>
<dbReference type="PANTHER" id="PTHR47893:SF1">
    <property type="entry name" value="REGULATORY PROTEIN PCHR"/>
    <property type="match status" value="1"/>
</dbReference>
<gene>
    <name evidence="5" type="ORF">J2W50_000739</name>
</gene>
<comment type="caution">
    <text evidence="5">The sequence shown here is derived from an EMBL/GenBank/DDBJ whole genome shotgun (WGS) entry which is preliminary data.</text>
</comment>
<dbReference type="PANTHER" id="PTHR47893">
    <property type="entry name" value="REGULATORY PROTEIN PCHR"/>
    <property type="match status" value="1"/>
</dbReference>
<dbReference type="Pfam" id="PF12833">
    <property type="entry name" value="HTH_18"/>
    <property type="match status" value="1"/>
</dbReference>
<protein>
    <submittedName>
        <fullName evidence="5">AraC family transcriptional regulator</fullName>
    </submittedName>
</protein>
<dbReference type="Gene3D" id="1.10.10.60">
    <property type="entry name" value="Homeodomain-like"/>
    <property type="match status" value="1"/>
</dbReference>
<keyword evidence="6" id="KW-1185">Reference proteome</keyword>
<dbReference type="SMART" id="SM00342">
    <property type="entry name" value="HTH_ARAC"/>
    <property type="match status" value="1"/>
</dbReference>
<dbReference type="PROSITE" id="PS00041">
    <property type="entry name" value="HTH_ARAC_FAMILY_1"/>
    <property type="match status" value="1"/>
</dbReference>
<sequence>MKKTFLSQPPQDLKLASELRGDPAALGLGPDDHYQSRTLAIGAGIEMALWRGCFHRPLELSMLYDQDWVQFSYSMQGRGDFEIEGLSRWGEQSVGDGASFLLYPRGCRGSFRHSGVFSGVSFFVEPTVFVALNAEGGELNERVAAQQNFLRSCHQLSGSARYLITQALHAQGFLPEAPMRHGHLWMQGQGMSLMALLMEGCEQSPPGAAGLSHADRRKLLRARDILLADLSCAPALASLAQQSELGLLKLKRGFRSLFGNSVYGLYLQERMLEARRRIEKEGQSVTTVAVDLGYSNLSHFAAAFRKQFGINPAQCKRFAK</sequence>
<dbReference type="RefSeq" id="WP_102662369.1">
    <property type="nucleotide sequence ID" value="NZ_JAVDSJ010000001.1"/>
</dbReference>
<evidence type="ECO:0000256" key="1">
    <source>
        <dbReference type="ARBA" id="ARBA00023015"/>
    </source>
</evidence>
<dbReference type="PROSITE" id="PS01124">
    <property type="entry name" value="HTH_ARAC_FAMILY_2"/>
    <property type="match status" value="1"/>
</dbReference>
<evidence type="ECO:0000256" key="3">
    <source>
        <dbReference type="ARBA" id="ARBA00023163"/>
    </source>
</evidence>
<dbReference type="InterPro" id="IPR020449">
    <property type="entry name" value="Tscrpt_reg_AraC-type_HTH"/>
</dbReference>
<keyword evidence="1" id="KW-0805">Transcription regulation</keyword>
<evidence type="ECO:0000313" key="6">
    <source>
        <dbReference type="Proteomes" id="UP001260715"/>
    </source>
</evidence>
<accession>A0ABU1P9G9</accession>
<name>A0ABU1P9G9_9BURK</name>
<evidence type="ECO:0000259" key="4">
    <source>
        <dbReference type="PROSITE" id="PS01124"/>
    </source>
</evidence>
<proteinExistence type="predicted"/>
<dbReference type="InterPro" id="IPR018060">
    <property type="entry name" value="HTH_AraC"/>
</dbReference>
<keyword evidence="3" id="KW-0804">Transcription</keyword>
<keyword evidence="2" id="KW-0238">DNA-binding</keyword>